<dbReference type="PANTHER" id="PTHR23422:SF11">
    <property type="entry name" value="DIPEPTIDYL PEPTIDASE 3"/>
    <property type="match status" value="1"/>
</dbReference>
<accession>A0ABD1XRR8</accession>
<dbReference type="GO" id="GO:0016787">
    <property type="term" value="F:hydrolase activity"/>
    <property type="evidence" value="ECO:0007669"/>
    <property type="project" value="UniProtKB-KW"/>
</dbReference>
<gene>
    <name evidence="3" type="ORF">R1flu_023336</name>
</gene>
<keyword evidence="4" id="KW-1185">Reference proteome</keyword>
<evidence type="ECO:0000313" key="3">
    <source>
        <dbReference type="EMBL" id="KAL2611644.1"/>
    </source>
</evidence>
<name>A0ABD1XRR8_9MARC</name>
<protein>
    <submittedName>
        <fullName evidence="3">Uncharacterized protein</fullName>
    </submittedName>
</protein>
<evidence type="ECO:0000313" key="4">
    <source>
        <dbReference type="Proteomes" id="UP001605036"/>
    </source>
</evidence>
<evidence type="ECO:0000256" key="1">
    <source>
        <dbReference type="ARBA" id="ARBA00022723"/>
    </source>
</evidence>
<dbReference type="Gene3D" id="3.30.540.30">
    <property type="match status" value="1"/>
</dbReference>
<keyword evidence="2" id="KW-0378">Hydrolase</keyword>
<organism evidence="3 4">
    <name type="scientific">Riccia fluitans</name>
    <dbReference type="NCBI Taxonomy" id="41844"/>
    <lineage>
        <taxon>Eukaryota</taxon>
        <taxon>Viridiplantae</taxon>
        <taxon>Streptophyta</taxon>
        <taxon>Embryophyta</taxon>
        <taxon>Marchantiophyta</taxon>
        <taxon>Marchantiopsida</taxon>
        <taxon>Marchantiidae</taxon>
        <taxon>Marchantiales</taxon>
        <taxon>Ricciaceae</taxon>
        <taxon>Riccia</taxon>
    </lineage>
</organism>
<dbReference type="InterPro" id="IPR039461">
    <property type="entry name" value="Peptidase_M49"/>
</dbReference>
<dbReference type="GO" id="GO:0046872">
    <property type="term" value="F:metal ion binding"/>
    <property type="evidence" value="ECO:0007669"/>
    <property type="project" value="UniProtKB-KW"/>
</dbReference>
<dbReference type="EMBL" id="JBHFFA010000007">
    <property type="protein sequence ID" value="KAL2611644.1"/>
    <property type="molecule type" value="Genomic_DNA"/>
</dbReference>
<dbReference type="PANTHER" id="PTHR23422">
    <property type="entry name" value="DIPEPTIDYL PEPTIDASE III-RELATED"/>
    <property type="match status" value="1"/>
</dbReference>
<dbReference type="AlphaFoldDB" id="A0ABD1XRR8"/>
<sequence length="173" mass="20241">MHLKNAIPYTDTDNQREMINCFIDYLETGSIESHKRSQILWLQEEEPFIEVNLGFVEAYRDPQGSRAEFEGYVPVVNQAITYYTGQEAEDLMYISWLMMVRTGFLAIETYSEDTGFWTQAHAQLTTPPKYLLELKRIISANRRSRPMFVQAHTRITKNKKGESRVMLEEFDAI</sequence>
<reference evidence="3 4" key="1">
    <citation type="submission" date="2024-09" db="EMBL/GenBank/DDBJ databases">
        <title>Chromosome-scale assembly of Riccia fluitans.</title>
        <authorList>
            <person name="Paukszto L."/>
            <person name="Sawicki J."/>
            <person name="Karawczyk K."/>
            <person name="Piernik-Szablinska J."/>
            <person name="Szczecinska M."/>
            <person name="Mazdziarz M."/>
        </authorList>
    </citation>
    <scope>NUCLEOTIDE SEQUENCE [LARGE SCALE GENOMIC DNA]</scope>
    <source>
        <strain evidence="3">Rf_01</strain>
        <tissue evidence="3">Aerial parts of the thallus</tissue>
    </source>
</reference>
<keyword evidence="1" id="KW-0479">Metal-binding</keyword>
<comment type="caution">
    <text evidence="3">The sequence shown here is derived from an EMBL/GenBank/DDBJ whole genome shotgun (WGS) entry which is preliminary data.</text>
</comment>
<dbReference type="Proteomes" id="UP001605036">
    <property type="component" value="Unassembled WGS sequence"/>
</dbReference>
<evidence type="ECO:0000256" key="2">
    <source>
        <dbReference type="ARBA" id="ARBA00022801"/>
    </source>
</evidence>
<dbReference type="Pfam" id="PF03571">
    <property type="entry name" value="Peptidase_M49"/>
    <property type="match status" value="2"/>
</dbReference>
<proteinExistence type="predicted"/>